<accession>A0A9X7JMF1</accession>
<comment type="caution">
    <text evidence="2">The sequence shown here is derived from an EMBL/GenBank/DDBJ whole genome shotgun (WGS) entry which is preliminary data.</text>
</comment>
<dbReference type="CDD" id="cd00161">
    <property type="entry name" value="beta-trefoil_Ricin-like"/>
    <property type="match status" value="1"/>
</dbReference>
<dbReference type="Gene3D" id="2.80.10.50">
    <property type="match status" value="3"/>
</dbReference>
<dbReference type="InterPro" id="IPR035992">
    <property type="entry name" value="Ricin_B-like_lectins"/>
</dbReference>
<dbReference type="OrthoDB" id="4241492at2"/>
<dbReference type="SMART" id="SM00458">
    <property type="entry name" value="RICIN"/>
    <property type="match status" value="1"/>
</dbReference>
<dbReference type="SUPFAM" id="SSF50370">
    <property type="entry name" value="Ricin B-like lectins"/>
    <property type="match status" value="1"/>
</dbReference>
<gene>
    <name evidence="2" type="ORF">B7P34_23980</name>
</gene>
<organism evidence="2 3">
    <name type="scientific">Streptosporangium nondiastaticum</name>
    <dbReference type="NCBI Taxonomy" id="35764"/>
    <lineage>
        <taxon>Bacteria</taxon>
        <taxon>Bacillati</taxon>
        <taxon>Actinomycetota</taxon>
        <taxon>Actinomycetes</taxon>
        <taxon>Streptosporangiales</taxon>
        <taxon>Streptosporangiaceae</taxon>
        <taxon>Streptosporangium</taxon>
    </lineage>
</organism>
<feature type="domain" description="Ricin B lectin" evidence="1">
    <location>
        <begin position="82"/>
        <end position="223"/>
    </location>
</feature>
<protein>
    <recommendedName>
        <fullName evidence="1">Ricin B lectin domain-containing protein</fullName>
    </recommendedName>
</protein>
<reference evidence="2 3" key="1">
    <citation type="submission" date="2018-03" db="EMBL/GenBank/DDBJ databases">
        <title>Chitinolytic properties of Streptosporangium nondiastaticum TBG75A20.</title>
        <authorList>
            <person name="Gayathri V."/>
            <person name="Shiburaj S."/>
        </authorList>
    </citation>
    <scope>NUCLEOTIDE SEQUENCE [LARGE SCALE GENOMIC DNA]</scope>
    <source>
        <strain evidence="2 3">TBG75A20</strain>
    </source>
</reference>
<dbReference type="EMBL" id="PXWG01000082">
    <property type="protein sequence ID" value="PSJ26204.1"/>
    <property type="molecule type" value="Genomic_DNA"/>
</dbReference>
<dbReference type="AlphaFoldDB" id="A0A9X7JMF1"/>
<evidence type="ECO:0000313" key="3">
    <source>
        <dbReference type="Proteomes" id="UP000242427"/>
    </source>
</evidence>
<evidence type="ECO:0000313" key="2">
    <source>
        <dbReference type="EMBL" id="PSJ26204.1"/>
    </source>
</evidence>
<sequence>MSLVAGWPRHHPLVGEEANVYDFRAVIGIAAGLSAVGFALAPGAGAQVPQPLSGPAAGKAVVDVRSVAGLPGIGSSGRPAVNAVYRTSAFTNNLGNECLDGDRNTIPNNGAKVQLWGCNNWDNQSWYWTPVPNRPVGYYTIQNGYRSQCLDGDLNTIPNNGAVVQLWACNGWNNQIWMWNGSNLQNAQGSQCLDGDTNTIPNNGAKVQLWACNGWTNQKWVFH</sequence>
<dbReference type="PROSITE" id="PS50231">
    <property type="entry name" value="RICIN_B_LECTIN"/>
    <property type="match status" value="1"/>
</dbReference>
<dbReference type="InterPro" id="IPR000772">
    <property type="entry name" value="Ricin_B_lectin"/>
</dbReference>
<dbReference type="Proteomes" id="UP000242427">
    <property type="component" value="Unassembled WGS sequence"/>
</dbReference>
<evidence type="ECO:0000259" key="1">
    <source>
        <dbReference type="SMART" id="SM00458"/>
    </source>
</evidence>
<keyword evidence="3" id="KW-1185">Reference proteome</keyword>
<proteinExistence type="predicted"/>
<name>A0A9X7JMF1_9ACTN</name>
<dbReference type="Pfam" id="PF14200">
    <property type="entry name" value="RicinB_lectin_2"/>
    <property type="match status" value="1"/>
</dbReference>